<evidence type="ECO:0000313" key="1">
    <source>
        <dbReference type="EMBL" id="EGZ13624.1"/>
    </source>
</evidence>
<reference evidence="1 2" key="1">
    <citation type="journal article" date="2006" name="Science">
        <title>Phytophthora genome sequences uncover evolutionary origins and mechanisms of pathogenesis.</title>
        <authorList>
            <person name="Tyler B.M."/>
            <person name="Tripathy S."/>
            <person name="Zhang X."/>
            <person name="Dehal P."/>
            <person name="Jiang R.H."/>
            <person name="Aerts A."/>
            <person name="Arredondo F.D."/>
            <person name="Baxter L."/>
            <person name="Bensasson D."/>
            <person name="Beynon J.L."/>
            <person name="Chapman J."/>
            <person name="Damasceno C.M."/>
            <person name="Dorrance A.E."/>
            <person name="Dou D."/>
            <person name="Dickerman A.W."/>
            <person name="Dubchak I.L."/>
            <person name="Garbelotto M."/>
            <person name="Gijzen M."/>
            <person name="Gordon S.G."/>
            <person name="Govers F."/>
            <person name="Grunwald N.J."/>
            <person name="Huang W."/>
            <person name="Ivors K.L."/>
            <person name="Jones R.W."/>
            <person name="Kamoun S."/>
            <person name="Krampis K."/>
            <person name="Lamour K.H."/>
            <person name="Lee M.K."/>
            <person name="McDonald W.H."/>
            <person name="Medina M."/>
            <person name="Meijer H.J."/>
            <person name="Nordberg E.K."/>
            <person name="Maclean D.J."/>
            <person name="Ospina-Giraldo M.D."/>
            <person name="Morris P.F."/>
            <person name="Phuntumart V."/>
            <person name="Putnam N.H."/>
            <person name="Rash S."/>
            <person name="Rose J.K."/>
            <person name="Sakihama Y."/>
            <person name="Salamov A.A."/>
            <person name="Savidor A."/>
            <person name="Scheuring C.F."/>
            <person name="Smith B.M."/>
            <person name="Sobral B.W."/>
            <person name="Terry A."/>
            <person name="Torto-Alalibo T.A."/>
            <person name="Win J."/>
            <person name="Xu Z."/>
            <person name="Zhang H."/>
            <person name="Grigoriev I.V."/>
            <person name="Rokhsar D.S."/>
            <person name="Boore J.L."/>
        </authorList>
    </citation>
    <scope>NUCLEOTIDE SEQUENCE [LARGE SCALE GENOMIC DNA]</scope>
    <source>
        <strain evidence="1 2">P6497</strain>
    </source>
</reference>
<dbReference type="RefSeq" id="XP_009531053.1">
    <property type="nucleotide sequence ID" value="XM_009532758.1"/>
</dbReference>
<dbReference type="Proteomes" id="UP000002640">
    <property type="component" value="Unassembled WGS sequence"/>
</dbReference>
<dbReference type="EMBL" id="JH159156">
    <property type="protein sequence ID" value="EGZ13624.1"/>
    <property type="molecule type" value="Genomic_DNA"/>
</dbReference>
<gene>
    <name evidence="1" type="ORF">PHYSODRAFT_262800</name>
</gene>
<accession>G4ZV00</accession>
<dbReference type="GeneID" id="20639428"/>
<dbReference type="InParanoid" id="G4ZV00"/>
<dbReference type="KEGG" id="psoj:PHYSODRAFT_262800"/>
<keyword evidence="2" id="KW-1185">Reference proteome</keyword>
<evidence type="ECO:0000313" key="2">
    <source>
        <dbReference type="Proteomes" id="UP000002640"/>
    </source>
</evidence>
<dbReference type="AlphaFoldDB" id="G4ZV00"/>
<organism evidence="1 2">
    <name type="scientific">Phytophthora sojae (strain P6497)</name>
    <name type="common">Soybean stem and root rot agent</name>
    <name type="synonym">Phytophthora megasperma f. sp. glycines</name>
    <dbReference type="NCBI Taxonomy" id="1094619"/>
    <lineage>
        <taxon>Eukaryota</taxon>
        <taxon>Sar</taxon>
        <taxon>Stramenopiles</taxon>
        <taxon>Oomycota</taxon>
        <taxon>Peronosporomycetes</taxon>
        <taxon>Peronosporales</taxon>
        <taxon>Peronosporaceae</taxon>
        <taxon>Phytophthora</taxon>
    </lineage>
</organism>
<proteinExistence type="predicted"/>
<dbReference type="OMA" id="ARLFACP"/>
<name>G4ZV00_PHYSP</name>
<sequence length="114" mass="13041">MYVLPAIGWFKPLKYDRGGYDAVYVNKKRGLVRFVQLAQAHDHKFDIGCFSALLCLLRDAASFEVKTVEIFVVVQKEMLPMFTFSEVTGQGLLKEFGWDEGEEVDRARLFACPK</sequence>
<protein>
    <submittedName>
        <fullName evidence="1">Uncharacterized protein</fullName>
    </submittedName>
</protein>